<dbReference type="EMBL" id="FPIZ01000020">
    <property type="protein sequence ID" value="SFW81744.1"/>
    <property type="molecule type" value="Genomic_DNA"/>
</dbReference>
<dbReference type="SMART" id="SM00226">
    <property type="entry name" value="LMWPc"/>
    <property type="match status" value="1"/>
</dbReference>
<feature type="domain" description="Phosphotyrosine protein phosphatase I" evidence="2">
    <location>
        <begin position="67"/>
        <end position="218"/>
    </location>
</feature>
<dbReference type="STRING" id="1004.SAMN05661012_05135"/>
<dbReference type="SUPFAM" id="SSF52788">
    <property type="entry name" value="Phosphotyrosine protein phosphatases I"/>
    <property type="match status" value="1"/>
</dbReference>
<dbReference type="PANTHER" id="PTHR43428:SF1">
    <property type="entry name" value="ARSENATE REDUCTASE"/>
    <property type="match status" value="1"/>
</dbReference>
<dbReference type="InterPro" id="IPR036196">
    <property type="entry name" value="Ptyr_pPase_sf"/>
</dbReference>
<proteinExistence type="predicted"/>
<evidence type="ECO:0000313" key="6">
    <source>
        <dbReference type="Proteomes" id="UP001326715"/>
    </source>
</evidence>
<reference evidence="4 6" key="2">
    <citation type="submission" date="2023-11" db="EMBL/GenBank/DDBJ databases">
        <title>MicrobeMod: A computational toolkit for identifying prokaryotic methylation and restriction-modification with nanopore sequencing.</title>
        <authorList>
            <person name="Crits-Christoph A."/>
            <person name="Kang S.C."/>
            <person name="Lee H."/>
            <person name="Ostrov N."/>
        </authorList>
    </citation>
    <scope>NUCLEOTIDE SEQUENCE [LARGE SCALE GENOMIC DNA]</scope>
    <source>
        <strain evidence="4 6">ATCC 23090</strain>
    </source>
</reference>
<gene>
    <name evidence="3" type="ORF">SAMN05661012_05135</name>
    <name evidence="4" type="ORF">SR876_04825</name>
</gene>
<evidence type="ECO:0000313" key="3">
    <source>
        <dbReference type="EMBL" id="SFW81744.1"/>
    </source>
</evidence>
<evidence type="ECO:0000256" key="1">
    <source>
        <dbReference type="ARBA" id="ARBA00022849"/>
    </source>
</evidence>
<dbReference type="EMBL" id="CP140154">
    <property type="protein sequence ID" value="WQG90810.1"/>
    <property type="molecule type" value="Genomic_DNA"/>
</dbReference>
<dbReference type="AlphaFoldDB" id="A0A1K1SBK4"/>
<dbReference type="Proteomes" id="UP000183788">
    <property type="component" value="Unassembled WGS sequence"/>
</dbReference>
<keyword evidence="1" id="KW-0059">Arsenical resistance</keyword>
<evidence type="ECO:0000313" key="5">
    <source>
        <dbReference type="Proteomes" id="UP000183788"/>
    </source>
</evidence>
<dbReference type="GO" id="GO:0046685">
    <property type="term" value="P:response to arsenic-containing substance"/>
    <property type="evidence" value="ECO:0007669"/>
    <property type="project" value="UniProtKB-KW"/>
</dbReference>
<accession>A0A1K1SBK4</accession>
<evidence type="ECO:0000259" key="2">
    <source>
        <dbReference type="SMART" id="SM00226"/>
    </source>
</evidence>
<dbReference type="OrthoDB" id="9793058at2"/>
<protein>
    <submittedName>
        <fullName evidence="3 4">Protein tyrosine phosphatase</fullName>
    </submittedName>
</protein>
<dbReference type="RefSeq" id="WP_072364211.1">
    <property type="nucleotide sequence ID" value="NZ_CP139972.1"/>
</dbReference>
<reference evidence="3 5" key="1">
    <citation type="submission" date="2016-11" db="EMBL/GenBank/DDBJ databases">
        <authorList>
            <person name="Jaros S."/>
            <person name="Januszkiewicz K."/>
            <person name="Wedrychowicz H."/>
        </authorList>
    </citation>
    <scope>NUCLEOTIDE SEQUENCE [LARGE SCALE GENOMIC DNA]</scope>
    <source>
        <strain evidence="3 5">DSM 784</strain>
    </source>
</reference>
<dbReference type="PANTHER" id="PTHR43428">
    <property type="entry name" value="ARSENATE REDUCTASE"/>
    <property type="match status" value="1"/>
</dbReference>
<dbReference type="InterPro" id="IPR023485">
    <property type="entry name" value="Ptyr_pPase"/>
</dbReference>
<organism evidence="3 5">
    <name type="scientific">Chitinophaga sancti</name>
    <dbReference type="NCBI Taxonomy" id="1004"/>
    <lineage>
        <taxon>Bacteria</taxon>
        <taxon>Pseudomonadati</taxon>
        <taxon>Bacteroidota</taxon>
        <taxon>Chitinophagia</taxon>
        <taxon>Chitinophagales</taxon>
        <taxon>Chitinophagaceae</taxon>
        <taxon>Chitinophaga</taxon>
    </lineage>
</organism>
<sequence>MQLYPTITRYLQDAEKHTTGIPAERKEILNRIAAFISERMHAGKEPGLAGSQSHIEASQPHLQGKQSHLVFICTHNSRRSHLAQLWAAASAAYYGIEDVYTYSGGTEVTAFNPSAVKALQDAGFQITIAQTGDNPLYEVRLGEHLPVINSFSKKFGDAPNPSADFAAIMTCTSADEGCPFVPGAAFRIATPFNDPKAADRTPQQEAVYAERCKDIAIEMLYTFSQVNKDR</sequence>
<name>A0A1K1SBK4_9BACT</name>
<dbReference type="Proteomes" id="UP001326715">
    <property type="component" value="Chromosome"/>
</dbReference>
<dbReference type="Gene3D" id="3.40.50.2300">
    <property type="match status" value="1"/>
</dbReference>
<evidence type="ECO:0000313" key="4">
    <source>
        <dbReference type="EMBL" id="WQG90810.1"/>
    </source>
</evidence>
<keyword evidence="6" id="KW-1185">Reference proteome</keyword>